<sequence length="193" mass="21631">MPPLLKRFMTSYNHIRLINQVAFYSLDKGVPGMSELYFDESVILLNVEGDSKEEILTQMGQNLADKNLVKESFIHAIITRESEFATGLPTGDVSVAIPHTDVEHVIQKTISVGVLKNTVHFGVMGDENETTPVKIVFLLAMDETHSQLSLLQKLMQVFQDQHTLHRLTNAADETEIRHVMEDKLDMAALKGGE</sequence>
<dbReference type="Pfam" id="PF00359">
    <property type="entry name" value="PTS_EIIA_2"/>
    <property type="match status" value="1"/>
</dbReference>
<dbReference type="SUPFAM" id="SSF55804">
    <property type="entry name" value="Phoshotransferase/anion transport protein"/>
    <property type="match status" value="1"/>
</dbReference>
<proteinExistence type="predicted"/>
<dbReference type="AlphaFoldDB" id="A0A1I0XHG7"/>
<evidence type="ECO:0000313" key="3">
    <source>
        <dbReference type="Proteomes" id="UP000198642"/>
    </source>
</evidence>
<dbReference type="InterPro" id="IPR051541">
    <property type="entry name" value="PTS_SugarTrans_NitroReg"/>
</dbReference>
<feature type="domain" description="PTS EIIA type-2" evidence="1">
    <location>
        <begin position="36"/>
        <end position="183"/>
    </location>
</feature>
<name>A0A1I0XHG7_9BACI</name>
<dbReference type="PROSITE" id="PS51094">
    <property type="entry name" value="PTS_EIIA_TYPE_2"/>
    <property type="match status" value="1"/>
</dbReference>
<reference evidence="2 3" key="1">
    <citation type="submission" date="2016-10" db="EMBL/GenBank/DDBJ databases">
        <authorList>
            <person name="de Groot N.N."/>
        </authorList>
    </citation>
    <scope>NUCLEOTIDE SEQUENCE [LARGE SCALE GENOMIC DNA]</scope>
    <source>
        <strain evidence="2 3">CGMCC 1.3702</strain>
    </source>
</reference>
<gene>
    <name evidence="2" type="ORF">SAMN04488072_10552</name>
</gene>
<dbReference type="Gene3D" id="3.40.930.10">
    <property type="entry name" value="Mannitol-specific EII, Chain A"/>
    <property type="match status" value="1"/>
</dbReference>
<protein>
    <submittedName>
        <fullName evidence="2">PTS system IIA component, Gat family (TC 4.A.5)</fullName>
    </submittedName>
</protein>
<dbReference type="CDD" id="cd00211">
    <property type="entry name" value="PTS_IIA_fru"/>
    <property type="match status" value="1"/>
</dbReference>
<dbReference type="PANTHER" id="PTHR47738:SF3">
    <property type="entry name" value="PHOSPHOTRANSFERASE SYSTEM MANNITOL_FRUCTOSE-SPECIFIC IIA DOMAIN CONTAINING PROTEIN"/>
    <property type="match status" value="1"/>
</dbReference>
<dbReference type="Proteomes" id="UP000198642">
    <property type="component" value="Unassembled WGS sequence"/>
</dbReference>
<dbReference type="STRING" id="237679.SAMN04488072_10552"/>
<dbReference type="InterPro" id="IPR002178">
    <property type="entry name" value="PTS_EIIA_type-2_dom"/>
</dbReference>
<keyword evidence="3" id="KW-1185">Reference proteome</keyword>
<accession>A0A1I0XHG7</accession>
<dbReference type="EMBL" id="FOJW01000005">
    <property type="protein sequence ID" value="SFB00127.1"/>
    <property type="molecule type" value="Genomic_DNA"/>
</dbReference>
<dbReference type="PANTHER" id="PTHR47738">
    <property type="entry name" value="PTS SYSTEM FRUCTOSE-LIKE EIIA COMPONENT-RELATED"/>
    <property type="match status" value="1"/>
</dbReference>
<dbReference type="InterPro" id="IPR016152">
    <property type="entry name" value="PTrfase/Anion_transptr"/>
</dbReference>
<evidence type="ECO:0000313" key="2">
    <source>
        <dbReference type="EMBL" id="SFB00127.1"/>
    </source>
</evidence>
<evidence type="ECO:0000259" key="1">
    <source>
        <dbReference type="PROSITE" id="PS51094"/>
    </source>
</evidence>
<organism evidence="2 3">
    <name type="scientific">Lentibacillus halodurans</name>
    <dbReference type="NCBI Taxonomy" id="237679"/>
    <lineage>
        <taxon>Bacteria</taxon>
        <taxon>Bacillati</taxon>
        <taxon>Bacillota</taxon>
        <taxon>Bacilli</taxon>
        <taxon>Bacillales</taxon>
        <taxon>Bacillaceae</taxon>
        <taxon>Lentibacillus</taxon>
    </lineage>
</organism>